<gene>
    <name evidence="1" type="ORF">ACFPQ9_03230</name>
</gene>
<name>A0ABW0CC59_STRCD</name>
<dbReference type="Proteomes" id="UP001596263">
    <property type="component" value="Unassembled WGS sequence"/>
</dbReference>
<comment type="caution">
    <text evidence="1">The sequence shown here is derived from an EMBL/GenBank/DDBJ whole genome shotgun (WGS) entry which is preliminary data.</text>
</comment>
<evidence type="ECO:0000313" key="1">
    <source>
        <dbReference type="EMBL" id="MFC5212842.1"/>
    </source>
</evidence>
<dbReference type="EMBL" id="JBHSKM010000002">
    <property type="protein sequence ID" value="MFC5212842.1"/>
    <property type="molecule type" value="Genomic_DNA"/>
</dbReference>
<keyword evidence="2" id="KW-1185">Reference proteome</keyword>
<dbReference type="RefSeq" id="WP_380846128.1">
    <property type="nucleotide sequence ID" value="NZ_JBHSKM010000002.1"/>
</dbReference>
<evidence type="ECO:0000313" key="2">
    <source>
        <dbReference type="Proteomes" id="UP001596263"/>
    </source>
</evidence>
<accession>A0ABW0CC59</accession>
<reference evidence="2" key="1">
    <citation type="journal article" date="2019" name="Int. J. Syst. Evol. Microbiol.">
        <title>The Global Catalogue of Microorganisms (GCM) 10K type strain sequencing project: providing services to taxonomists for standard genome sequencing and annotation.</title>
        <authorList>
            <consortium name="The Broad Institute Genomics Platform"/>
            <consortium name="The Broad Institute Genome Sequencing Center for Infectious Disease"/>
            <person name="Wu L."/>
            <person name="Ma J."/>
        </authorList>
    </citation>
    <scope>NUCLEOTIDE SEQUENCE [LARGE SCALE GENOMIC DNA]</scope>
    <source>
        <strain evidence="2">KCTC 42586</strain>
    </source>
</reference>
<protein>
    <submittedName>
        <fullName evidence="1">Uncharacterized protein</fullName>
    </submittedName>
</protein>
<proteinExistence type="predicted"/>
<organism evidence="1 2">
    <name type="scientific">Streptomyces coerulescens</name>
    <dbReference type="NCBI Taxonomy" id="29304"/>
    <lineage>
        <taxon>Bacteria</taxon>
        <taxon>Bacillati</taxon>
        <taxon>Actinomycetota</taxon>
        <taxon>Actinomycetes</taxon>
        <taxon>Kitasatosporales</taxon>
        <taxon>Streptomycetaceae</taxon>
        <taxon>Streptomyces</taxon>
    </lineage>
</organism>
<sequence>MRENSRVEQAVGFLLDLVEAEPAEKVRARTGLPGPEDPAATRRRLARAWTWARRMPSSVALWILENDDPGLNGMVWHHIATDAGLRRAVARGVPFGAGRTDPLPVDRVLREQEPEIPDSYVRHGLVGALRAVTSMGQGRAAASMVLTADDWWTVAEADLDRPLPGYARWALAVRPDCPPLVREGFGSHAKFTHRLRQAGVIDSPAEYATAHGPAVDVLEILALGHALFPTRVHEARDALRPLVRDHLGEREEAWAVLAQLMETFHGRTPELVMTAGAIA</sequence>